<dbReference type="InterPro" id="IPR010982">
    <property type="entry name" value="Lambda_DNA-bd_dom_sf"/>
</dbReference>
<dbReference type="CDD" id="cd06267">
    <property type="entry name" value="PBP1_LacI_sugar_binding-like"/>
    <property type="match status" value="1"/>
</dbReference>
<evidence type="ECO:0000259" key="5">
    <source>
        <dbReference type="PROSITE" id="PS50932"/>
    </source>
</evidence>
<name>G2MTS5_9THEO</name>
<dbReference type="SUPFAM" id="SSF53822">
    <property type="entry name" value="Periplasmic binding protein-like I"/>
    <property type="match status" value="1"/>
</dbReference>
<gene>
    <name evidence="6" type="ORF">Thewi_2100</name>
</gene>
<dbReference type="Pfam" id="PF00532">
    <property type="entry name" value="Peripla_BP_1"/>
    <property type="match status" value="1"/>
</dbReference>
<dbReference type="eggNOG" id="COG1609">
    <property type="taxonomic scope" value="Bacteria"/>
</dbReference>
<dbReference type="Proteomes" id="UP000008276">
    <property type="component" value="Chromosome"/>
</dbReference>
<dbReference type="STRING" id="697303.Thewi_2100"/>
<organism evidence="6 7">
    <name type="scientific">Thermoanaerobacter wiegelii Rt8.B1</name>
    <dbReference type="NCBI Taxonomy" id="697303"/>
    <lineage>
        <taxon>Bacteria</taxon>
        <taxon>Bacillati</taxon>
        <taxon>Bacillota</taxon>
        <taxon>Clostridia</taxon>
        <taxon>Thermoanaerobacterales</taxon>
        <taxon>Thermoanaerobacteraceae</taxon>
        <taxon>Thermoanaerobacter</taxon>
    </lineage>
</organism>
<dbReference type="PROSITE" id="PS50932">
    <property type="entry name" value="HTH_LACI_2"/>
    <property type="match status" value="1"/>
</dbReference>
<dbReference type="InterPro" id="IPR028082">
    <property type="entry name" value="Peripla_BP_I"/>
</dbReference>
<dbReference type="PANTHER" id="PTHR30146">
    <property type="entry name" value="LACI-RELATED TRANSCRIPTIONAL REPRESSOR"/>
    <property type="match status" value="1"/>
</dbReference>
<keyword evidence="1" id="KW-0678">Repressor</keyword>
<dbReference type="PANTHER" id="PTHR30146:SF148">
    <property type="entry name" value="HTH-TYPE TRANSCRIPTIONAL REPRESSOR PURR-RELATED"/>
    <property type="match status" value="1"/>
</dbReference>
<dbReference type="CDD" id="cd01392">
    <property type="entry name" value="HTH_LacI"/>
    <property type="match status" value="1"/>
</dbReference>
<evidence type="ECO:0000256" key="4">
    <source>
        <dbReference type="ARBA" id="ARBA00023163"/>
    </source>
</evidence>
<keyword evidence="2" id="KW-0805">Transcription regulation</keyword>
<dbReference type="InterPro" id="IPR000843">
    <property type="entry name" value="HTH_LacI"/>
</dbReference>
<accession>G2MTS5</accession>
<dbReference type="SUPFAM" id="SSF47413">
    <property type="entry name" value="lambda repressor-like DNA-binding domains"/>
    <property type="match status" value="1"/>
</dbReference>
<evidence type="ECO:0000256" key="2">
    <source>
        <dbReference type="ARBA" id="ARBA00023015"/>
    </source>
</evidence>
<keyword evidence="4" id="KW-0804">Transcription</keyword>
<keyword evidence="3" id="KW-0238">DNA-binding</keyword>
<dbReference type="GO" id="GO:0000976">
    <property type="term" value="F:transcription cis-regulatory region binding"/>
    <property type="evidence" value="ECO:0007669"/>
    <property type="project" value="TreeGrafter"/>
</dbReference>
<dbReference type="AlphaFoldDB" id="G2MTS5"/>
<keyword evidence="7" id="KW-1185">Reference proteome</keyword>
<dbReference type="Gene3D" id="3.40.50.2300">
    <property type="match status" value="2"/>
</dbReference>
<dbReference type="PRINTS" id="PR00036">
    <property type="entry name" value="HTHLACI"/>
</dbReference>
<dbReference type="SMART" id="SM00354">
    <property type="entry name" value="HTH_LACI"/>
    <property type="match status" value="1"/>
</dbReference>
<dbReference type="InterPro" id="IPR001761">
    <property type="entry name" value="Peripla_BP/Lac1_sug-bd_dom"/>
</dbReference>
<feature type="domain" description="HTH lacI-type" evidence="5">
    <location>
        <begin position="3"/>
        <end position="56"/>
    </location>
</feature>
<protein>
    <submittedName>
        <fullName evidence="6">Transcriptional regulator, LacI family</fullName>
    </submittedName>
</protein>
<evidence type="ECO:0000256" key="1">
    <source>
        <dbReference type="ARBA" id="ARBA00022491"/>
    </source>
</evidence>
<dbReference type="KEGG" id="twi:Thewi_2100"/>
<evidence type="ECO:0000313" key="7">
    <source>
        <dbReference type="Proteomes" id="UP000008276"/>
    </source>
</evidence>
<evidence type="ECO:0000313" key="6">
    <source>
        <dbReference type="EMBL" id="AEM79460.1"/>
    </source>
</evidence>
<dbReference type="Gene3D" id="1.10.260.40">
    <property type="entry name" value="lambda repressor-like DNA-binding domains"/>
    <property type="match status" value="1"/>
</dbReference>
<dbReference type="PROSITE" id="PS00356">
    <property type="entry name" value="HTH_LACI_1"/>
    <property type="match status" value="1"/>
</dbReference>
<evidence type="ECO:0000256" key="3">
    <source>
        <dbReference type="ARBA" id="ARBA00023125"/>
    </source>
</evidence>
<proteinExistence type="predicted"/>
<dbReference type="Pfam" id="PF00356">
    <property type="entry name" value="LacI"/>
    <property type="match status" value="1"/>
</dbReference>
<dbReference type="GO" id="GO:0003700">
    <property type="term" value="F:DNA-binding transcription factor activity"/>
    <property type="evidence" value="ECO:0007669"/>
    <property type="project" value="TreeGrafter"/>
</dbReference>
<reference evidence="6 7" key="1">
    <citation type="submission" date="2011-08" db="EMBL/GenBank/DDBJ databases">
        <title>Complete sequence of Thermoanaerobacter wiegelii Rt8.B1.</title>
        <authorList>
            <consortium name="US DOE Joint Genome Institute"/>
            <person name="Lucas S."/>
            <person name="Han J."/>
            <person name="Lapidus A."/>
            <person name="Cheng J.-F."/>
            <person name="Goodwin L."/>
            <person name="Pitluck S."/>
            <person name="Peters L."/>
            <person name="Mikhailova N."/>
            <person name="Zeytun A."/>
            <person name="Daligault H."/>
            <person name="Detter J.C."/>
            <person name="Han C."/>
            <person name="Tapia R."/>
            <person name="Land M."/>
            <person name="Hauser L."/>
            <person name="Kyrpides N."/>
            <person name="Ivanova N."/>
            <person name="Pagani I."/>
            <person name="Hemme C."/>
            <person name="Woyke T."/>
        </authorList>
    </citation>
    <scope>NUCLEOTIDE SEQUENCE [LARGE SCALE GENOMIC DNA]</scope>
    <source>
        <strain evidence="6 7">Rt8.B1</strain>
    </source>
</reference>
<sequence>MMPTIKDVAKLANVSIGTVSRYLNGYNVKEENKKKIELAIKELDFKFNPMAKGLRTNKTFSVGVLIPSITDIFCTQVIEGMQETFDKYNYSIIICDTRNKLENEIEKVKFLMAKRVDGIIIMPVSNNGEHIKLIQNSGMPVVLIDRLIENLSCDTIVCDNVNGAYEAVENIIRRGHRKIGIIAGPQNIYTAKERLEGYRRALNDYNIEINESFIVYSEYKKGAGYEAYERLLNLKDRPSAIFATNYETTLTGIIFFKNMGISIGEDISFFGYDQTELFQMLTPPLSVVVQPMNEIGKDAAELLVKRMNGDMSFFPLIKRLKTSIVVTDSIKNLIDTKIE</sequence>
<dbReference type="EMBL" id="CP002991">
    <property type="protein sequence ID" value="AEM79460.1"/>
    <property type="molecule type" value="Genomic_DNA"/>
</dbReference>
<dbReference type="HOGENOM" id="CLU_037628_6_1_9"/>